<name>A0A0A9CBL7_ARUDO</name>
<dbReference type="AlphaFoldDB" id="A0A0A9CBL7"/>
<protein>
    <submittedName>
        <fullName evidence="1">Uncharacterized protein</fullName>
    </submittedName>
</protein>
<proteinExistence type="predicted"/>
<reference evidence="1" key="1">
    <citation type="submission" date="2014-09" db="EMBL/GenBank/DDBJ databases">
        <authorList>
            <person name="Magalhaes I.L.F."/>
            <person name="Oliveira U."/>
            <person name="Santos F.R."/>
            <person name="Vidigal T.H.D.A."/>
            <person name="Brescovit A.D."/>
            <person name="Santos A.J."/>
        </authorList>
    </citation>
    <scope>NUCLEOTIDE SEQUENCE</scope>
    <source>
        <tissue evidence="1">Shoot tissue taken approximately 20 cm above the soil surface</tissue>
    </source>
</reference>
<dbReference type="EMBL" id="GBRH01226042">
    <property type="protein sequence ID" value="JAD71853.1"/>
    <property type="molecule type" value="Transcribed_RNA"/>
</dbReference>
<accession>A0A0A9CBL7</accession>
<reference evidence="1" key="2">
    <citation type="journal article" date="2015" name="Data Brief">
        <title>Shoot transcriptome of the giant reed, Arundo donax.</title>
        <authorList>
            <person name="Barrero R.A."/>
            <person name="Guerrero F.D."/>
            <person name="Moolhuijzen P."/>
            <person name="Goolsby J.A."/>
            <person name="Tidwell J."/>
            <person name="Bellgard S.E."/>
            <person name="Bellgard M.I."/>
        </authorList>
    </citation>
    <scope>NUCLEOTIDE SEQUENCE</scope>
    <source>
        <tissue evidence="1">Shoot tissue taken approximately 20 cm above the soil surface</tissue>
    </source>
</reference>
<sequence>MSAGFFLFLEGNLNNKCNQTSN</sequence>
<organism evidence="1">
    <name type="scientific">Arundo donax</name>
    <name type="common">Giant reed</name>
    <name type="synonym">Donax arundinaceus</name>
    <dbReference type="NCBI Taxonomy" id="35708"/>
    <lineage>
        <taxon>Eukaryota</taxon>
        <taxon>Viridiplantae</taxon>
        <taxon>Streptophyta</taxon>
        <taxon>Embryophyta</taxon>
        <taxon>Tracheophyta</taxon>
        <taxon>Spermatophyta</taxon>
        <taxon>Magnoliopsida</taxon>
        <taxon>Liliopsida</taxon>
        <taxon>Poales</taxon>
        <taxon>Poaceae</taxon>
        <taxon>PACMAD clade</taxon>
        <taxon>Arundinoideae</taxon>
        <taxon>Arundineae</taxon>
        <taxon>Arundo</taxon>
    </lineage>
</organism>
<evidence type="ECO:0000313" key="1">
    <source>
        <dbReference type="EMBL" id="JAD71853.1"/>
    </source>
</evidence>